<keyword evidence="2" id="KW-0238">DNA-binding</keyword>
<dbReference type="PANTHER" id="PTHR33169">
    <property type="entry name" value="PADR-FAMILY TRANSCRIPTIONAL REGULATOR"/>
    <property type="match status" value="1"/>
</dbReference>
<dbReference type="Gene3D" id="1.10.10.10">
    <property type="entry name" value="Winged helix-like DNA-binding domain superfamily/Winged helix DNA-binding domain"/>
    <property type="match status" value="1"/>
</dbReference>
<dbReference type="InterPro" id="IPR036390">
    <property type="entry name" value="WH_DNA-bd_sf"/>
</dbReference>
<evidence type="ECO:0000313" key="3">
    <source>
        <dbReference type="Proteomes" id="UP000053370"/>
    </source>
</evidence>
<dbReference type="STRING" id="1678840.ATC1_135"/>
<dbReference type="PATRIC" id="fig|1678840.3.peg.1208"/>
<name>A0A0S7BHY9_9CHLR</name>
<keyword evidence="3" id="KW-1185">Reference proteome</keyword>
<dbReference type="RefSeq" id="WP_062279013.1">
    <property type="nucleotide sequence ID" value="NZ_DF968181.1"/>
</dbReference>
<sequence>MENNDAVQSILSELRRGVIVIAVLSQLKEEQYGYSLLKRLADQGFEMDQGTLYPLLRRLESQGLLQSIWRIEDDAHPRRYYVISSAGTDALVRLMNEWNQIVGTVQKML</sequence>
<dbReference type="Pfam" id="PF03551">
    <property type="entry name" value="PadR"/>
    <property type="match status" value="1"/>
</dbReference>
<dbReference type="EMBL" id="DF968181">
    <property type="protein sequence ID" value="GAP40042.1"/>
    <property type="molecule type" value="Genomic_DNA"/>
</dbReference>
<dbReference type="AlphaFoldDB" id="A0A0S7BHY9"/>
<dbReference type="InterPro" id="IPR052509">
    <property type="entry name" value="Metal_resp_DNA-bind_regulator"/>
</dbReference>
<evidence type="ECO:0000313" key="2">
    <source>
        <dbReference type="EMBL" id="GAP40042.1"/>
    </source>
</evidence>
<dbReference type="SUPFAM" id="SSF46785">
    <property type="entry name" value="Winged helix' DNA-binding domain"/>
    <property type="match status" value="1"/>
</dbReference>
<protein>
    <submittedName>
        <fullName evidence="2">DNA-binding transcriptional regulator, PadR family</fullName>
    </submittedName>
</protein>
<dbReference type="InterPro" id="IPR036388">
    <property type="entry name" value="WH-like_DNA-bd_sf"/>
</dbReference>
<proteinExistence type="predicted"/>
<feature type="domain" description="Transcription regulator PadR N-terminal" evidence="1">
    <location>
        <begin position="23"/>
        <end position="91"/>
    </location>
</feature>
<dbReference type="PANTHER" id="PTHR33169:SF14">
    <property type="entry name" value="TRANSCRIPTIONAL REGULATOR RV3488"/>
    <property type="match status" value="1"/>
</dbReference>
<dbReference type="Proteomes" id="UP000053370">
    <property type="component" value="Unassembled WGS sequence"/>
</dbReference>
<dbReference type="GO" id="GO:0003677">
    <property type="term" value="F:DNA binding"/>
    <property type="evidence" value="ECO:0007669"/>
    <property type="project" value="UniProtKB-KW"/>
</dbReference>
<dbReference type="InterPro" id="IPR005149">
    <property type="entry name" value="Tscrpt_reg_PadR_N"/>
</dbReference>
<organism evidence="2">
    <name type="scientific">Flexilinea flocculi</name>
    <dbReference type="NCBI Taxonomy" id="1678840"/>
    <lineage>
        <taxon>Bacteria</taxon>
        <taxon>Bacillati</taxon>
        <taxon>Chloroflexota</taxon>
        <taxon>Anaerolineae</taxon>
        <taxon>Anaerolineales</taxon>
        <taxon>Anaerolineaceae</taxon>
        <taxon>Flexilinea</taxon>
    </lineage>
</organism>
<reference evidence="2" key="1">
    <citation type="journal article" date="2015" name="Genome Announc.">
        <title>Draft Genome Sequence of Anaerolineae Strain TC1, a Novel Isolate from a Methanogenic Wastewater Treatment System.</title>
        <authorList>
            <person name="Matsuura N."/>
            <person name="Tourlousse D.M."/>
            <person name="Sun L."/>
            <person name="Toyonaga M."/>
            <person name="Kuroda K."/>
            <person name="Ohashi A."/>
            <person name="Cruz R."/>
            <person name="Yamaguchi T."/>
            <person name="Sekiguchi Y."/>
        </authorList>
    </citation>
    <scope>NUCLEOTIDE SEQUENCE [LARGE SCALE GENOMIC DNA]</scope>
    <source>
        <strain evidence="2">TC1</strain>
    </source>
</reference>
<gene>
    <name evidence="2" type="ORF">ATC1_135</name>
</gene>
<dbReference type="OrthoDB" id="9808017at2"/>
<accession>A0A0S7BHY9</accession>
<evidence type="ECO:0000259" key="1">
    <source>
        <dbReference type="Pfam" id="PF03551"/>
    </source>
</evidence>